<name>A0ACC0PMD4_RHOML</name>
<accession>A0ACC0PMD4</accession>
<comment type="caution">
    <text evidence="1">The sequence shown here is derived from an EMBL/GenBank/DDBJ whole genome shotgun (WGS) entry which is preliminary data.</text>
</comment>
<keyword evidence="2" id="KW-1185">Reference proteome</keyword>
<sequence>MEGSTGSCDGDSNVLCNCGIRAPFSAKGYLYKVQYAGKSANFKVKLEGNRVEFKGSGFGLPLNSSHDLKCGMLKRTKFLEVSWAGLQRRGFGLRSTLCKLSLTAAIYSLGKERNVQILQHEAATPAATAKIVV</sequence>
<evidence type="ECO:0000313" key="1">
    <source>
        <dbReference type="EMBL" id="KAI8565963.1"/>
    </source>
</evidence>
<proteinExistence type="predicted"/>
<gene>
    <name evidence="1" type="ORF">RHMOL_Rhmol02G0002300</name>
</gene>
<evidence type="ECO:0000313" key="2">
    <source>
        <dbReference type="Proteomes" id="UP001062846"/>
    </source>
</evidence>
<organism evidence="1 2">
    <name type="scientific">Rhododendron molle</name>
    <name type="common">Chinese azalea</name>
    <name type="synonym">Azalea mollis</name>
    <dbReference type="NCBI Taxonomy" id="49168"/>
    <lineage>
        <taxon>Eukaryota</taxon>
        <taxon>Viridiplantae</taxon>
        <taxon>Streptophyta</taxon>
        <taxon>Embryophyta</taxon>
        <taxon>Tracheophyta</taxon>
        <taxon>Spermatophyta</taxon>
        <taxon>Magnoliopsida</taxon>
        <taxon>eudicotyledons</taxon>
        <taxon>Gunneridae</taxon>
        <taxon>Pentapetalae</taxon>
        <taxon>asterids</taxon>
        <taxon>Ericales</taxon>
        <taxon>Ericaceae</taxon>
        <taxon>Ericoideae</taxon>
        <taxon>Rhodoreae</taxon>
        <taxon>Rhododendron</taxon>
    </lineage>
</organism>
<dbReference type="Proteomes" id="UP001062846">
    <property type="component" value="Chromosome 2"/>
</dbReference>
<reference evidence="1" key="1">
    <citation type="submission" date="2022-02" db="EMBL/GenBank/DDBJ databases">
        <title>Plant Genome Project.</title>
        <authorList>
            <person name="Zhang R.-G."/>
        </authorList>
    </citation>
    <scope>NUCLEOTIDE SEQUENCE</scope>
    <source>
        <strain evidence="1">AT1</strain>
    </source>
</reference>
<protein>
    <submittedName>
        <fullName evidence="1">Uncharacterized protein</fullName>
    </submittedName>
</protein>
<dbReference type="EMBL" id="CM046389">
    <property type="protein sequence ID" value="KAI8565963.1"/>
    <property type="molecule type" value="Genomic_DNA"/>
</dbReference>